<dbReference type="EMBL" id="CACRSL010000003">
    <property type="protein sequence ID" value="VYS74080.1"/>
    <property type="molecule type" value="Genomic_DNA"/>
</dbReference>
<proteinExistence type="predicted"/>
<accession>A0A6N2R1Z1</accession>
<dbReference type="PANTHER" id="PTHR43794:SF11">
    <property type="entry name" value="AMIDOHYDROLASE-RELATED DOMAIN-CONTAINING PROTEIN"/>
    <property type="match status" value="1"/>
</dbReference>
<name>A0A6N2R1Z1_9FIRM</name>
<dbReference type="Gene3D" id="2.30.40.10">
    <property type="entry name" value="Urease, subunit C, domain 1"/>
    <property type="match status" value="1"/>
</dbReference>
<protein>
    <submittedName>
        <fullName evidence="3">Atrazine chlorohydrolase</fullName>
        <ecNumber evidence="3">3.8.1.8</ecNumber>
    </submittedName>
</protein>
<dbReference type="SUPFAM" id="SSF51556">
    <property type="entry name" value="Metallo-dependent hydrolases"/>
    <property type="match status" value="1"/>
</dbReference>
<dbReference type="SUPFAM" id="SSF51338">
    <property type="entry name" value="Composite domain of metallo-dependent hydrolases"/>
    <property type="match status" value="1"/>
</dbReference>
<dbReference type="Pfam" id="PF01979">
    <property type="entry name" value="Amidohydro_1"/>
    <property type="match status" value="1"/>
</dbReference>
<dbReference type="InterPro" id="IPR032466">
    <property type="entry name" value="Metal_Hydrolase"/>
</dbReference>
<reference evidence="3" key="1">
    <citation type="submission" date="2019-11" db="EMBL/GenBank/DDBJ databases">
        <authorList>
            <person name="Feng L."/>
        </authorList>
    </citation>
    <scope>NUCLEOTIDE SEQUENCE</scope>
    <source>
        <strain evidence="3">AundefinedLFYP135</strain>
    </source>
</reference>
<dbReference type="EC" id="3.8.1.8" evidence="3"/>
<sequence length="522" mass="56879">MSNDEKGFTILGSCGTIEASVATKNRGDASKKLAGFSEEYGLLADFDKEADLMFDLLLINGCVITVDSAHTVYQPGYVAVEKDTIAAIGPMSDLPVLPEAGRVIDLCGHAVLPGLVDAHGHAGHCLIKNLFEYRDDWDDLAEQVYYQCTDTEFWRAEGSLAAAERIKFGITTGVSMVGSTPRIDIIEPVGANLEGSSRVGIRQLSGIGCANGPWPKKARAWNGKEYTESTVTPKMAYRSTEEALKAYNGRHPLETCIVAPGRMGLRPGESAEDNIAHNREMYRLAEEYGVPLHTHAFAGDIQFLYDTTPEVLKVGLSLTHSTGLSQEEIAILAKTGAYVFHGPATHSNILKTCPVYELLQAGAHVAVVTDGTAPDRSYDIWRDMKMLQVLQRGRFHDLSLLPCGKVLELCTIEPAKALKLDHLIGSLEVGKKADIIAVDVEQPHLAPFGDMPVQRLVYHAMGQDVDLTIVDGAVVMEGRKLTKVDEKKIIADARGAYATMLERLGDPTVTQNPKLYELTQKM</sequence>
<dbReference type="GO" id="GO:0018788">
    <property type="term" value="F:atrazine chlorohydrolase activity"/>
    <property type="evidence" value="ECO:0007669"/>
    <property type="project" value="UniProtKB-EC"/>
</dbReference>
<dbReference type="InterPro" id="IPR011059">
    <property type="entry name" value="Metal-dep_hydrolase_composite"/>
</dbReference>
<evidence type="ECO:0000259" key="2">
    <source>
        <dbReference type="Pfam" id="PF01979"/>
    </source>
</evidence>
<gene>
    <name evidence="3" type="primary">atzA</name>
    <name evidence="3" type="ORF">AULFYP135_00118</name>
</gene>
<keyword evidence="1 3" id="KW-0378">Hydrolase</keyword>
<dbReference type="InterPro" id="IPR050287">
    <property type="entry name" value="MTA/SAH_deaminase"/>
</dbReference>
<organism evidence="3">
    <name type="scientific">uncultured Anaerotruncus sp</name>
    <dbReference type="NCBI Taxonomy" id="905011"/>
    <lineage>
        <taxon>Bacteria</taxon>
        <taxon>Bacillati</taxon>
        <taxon>Bacillota</taxon>
        <taxon>Clostridia</taxon>
        <taxon>Eubacteriales</taxon>
        <taxon>Oscillospiraceae</taxon>
        <taxon>Anaerotruncus</taxon>
        <taxon>environmental samples</taxon>
    </lineage>
</organism>
<evidence type="ECO:0000256" key="1">
    <source>
        <dbReference type="ARBA" id="ARBA00022801"/>
    </source>
</evidence>
<dbReference type="PANTHER" id="PTHR43794">
    <property type="entry name" value="AMINOHYDROLASE SSNA-RELATED"/>
    <property type="match status" value="1"/>
</dbReference>
<dbReference type="GO" id="GO:0016810">
    <property type="term" value="F:hydrolase activity, acting on carbon-nitrogen (but not peptide) bonds"/>
    <property type="evidence" value="ECO:0007669"/>
    <property type="project" value="InterPro"/>
</dbReference>
<dbReference type="InterPro" id="IPR006680">
    <property type="entry name" value="Amidohydro-rel"/>
</dbReference>
<evidence type="ECO:0000313" key="3">
    <source>
        <dbReference type="EMBL" id="VYS74080.1"/>
    </source>
</evidence>
<feature type="domain" description="Amidohydrolase-related" evidence="2">
    <location>
        <begin position="111"/>
        <end position="475"/>
    </location>
</feature>
<dbReference type="Gene3D" id="3.20.20.140">
    <property type="entry name" value="Metal-dependent hydrolases"/>
    <property type="match status" value="1"/>
</dbReference>
<dbReference type="AlphaFoldDB" id="A0A6N2R1Z1"/>